<dbReference type="CDD" id="cd16913">
    <property type="entry name" value="YkuD_like"/>
    <property type="match status" value="1"/>
</dbReference>
<evidence type="ECO:0000256" key="3">
    <source>
        <dbReference type="ARBA" id="ARBA00022679"/>
    </source>
</evidence>
<dbReference type="GO" id="GO:0016740">
    <property type="term" value="F:transferase activity"/>
    <property type="evidence" value="ECO:0007669"/>
    <property type="project" value="UniProtKB-KW"/>
</dbReference>
<proteinExistence type="inferred from homology"/>
<evidence type="ECO:0000313" key="9">
    <source>
        <dbReference type="Proteomes" id="UP000028602"/>
    </source>
</evidence>
<dbReference type="EC" id="2.-.-.-" evidence="8"/>
<dbReference type="GO" id="GO:0004180">
    <property type="term" value="F:carboxypeptidase activity"/>
    <property type="evidence" value="ECO:0007669"/>
    <property type="project" value="UniProtKB-ARBA"/>
</dbReference>
<accession>A0A085JA67</accession>
<dbReference type="GO" id="GO:0008360">
    <property type="term" value="P:regulation of cell shape"/>
    <property type="evidence" value="ECO:0007669"/>
    <property type="project" value="UniProtKB-KW"/>
</dbReference>
<evidence type="ECO:0000259" key="7">
    <source>
        <dbReference type="Pfam" id="PF10908"/>
    </source>
</evidence>
<comment type="similarity">
    <text evidence="2">Belongs to the YkuD family.</text>
</comment>
<dbReference type="Pfam" id="PF10908">
    <property type="entry name" value="Tlde1_dom"/>
    <property type="match status" value="1"/>
</dbReference>
<reference evidence="8 9" key="1">
    <citation type="submission" date="2014-05" db="EMBL/GenBank/DDBJ databases">
        <title>ATOL: Assembling a taxonomically balanced genome-scale reconstruction of the evolutionary history of the Enterobacteriaceae.</title>
        <authorList>
            <person name="Plunkett G.III."/>
            <person name="Neeno-Eckwall E.C."/>
            <person name="Glasner J.D."/>
            <person name="Perna N.T."/>
        </authorList>
    </citation>
    <scope>NUCLEOTIDE SEQUENCE [LARGE SCALE GENOMIC DNA]</scope>
    <source>
        <strain evidence="8 9">ATCC 33301</strain>
    </source>
</reference>
<name>A0A085JA67_9GAMM</name>
<dbReference type="EMBL" id="JMPR01000048">
    <property type="protein sequence ID" value="KFD17363.1"/>
    <property type="molecule type" value="Genomic_DNA"/>
</dbReference>
<keyword evidence="6" id="KW-0961">Cell wall biogenesis/degradation</keyword>
<evidence type="ECO:0000313" key="8">
    <source>
        <dbReference type="EMBL" id="KFD17363.1"/>
    </source>
</evidence>
<dbReference type="InterPro" id="IPR038063">
    <property type="entry name" value="Transpep_catalytic_dom"/>
</dbReference>
<dbReference type="Gene3D" id="2.40.440.10">
    <property type="entry name" value="L,D-transpeptidase catalytic domain-like"/>
    <property type="match status" value="1"/>
</dbReference>
<dbReference type="AlphaFoldDB" id="A0A085JA67"/>
<keyword evidence="3 8" id="KW-0808">Transferase</keyword>
<dbReference type="GO" id="GO:0071555">
    <property type="term" value="P:cell wall organization"/>
    <property type="evidence" value="ECO:0007669"/>
    <property type="project" value="UniProtKB-KW"/>
</dbReference>
<keyword evidence="9" id="KW-1185">Reference proteome</keyword>
<evidence type="ECO:0000256" key="1">
    <source>
        <dbReference type="ARBA" id="ARBA00004752"/>
    </source>
</evidence>
<gene>
    <name evidence="8" type="ORF">GTPT_3200</name>
</gene>
<sequence>MTWTYQVRTRRFYHDGIYRFSALYAGAPGYKDDPQYQCVVNKGPLPAGKYRITAPVNSSTTGYYSLPLIPDAANSMCGRSAFMIHGDSRRDPGTASQGCIVMRPGDRRAIWLSHDHELIVL</sequence>
<dbReference type="OrthoDB" id="7569468at2"/>
<dbReference type="InterPro" id="IPR005490">
    <property type="entry name" value="LD_TPept_cat_dom"/>
</dbReference>
<protein>
    <submittedName>
        <fullName evidence="8">L,D-transpeptidase</fullName>
        <ecNumber evidence="8">2.-.-.-</ecNumber>
    </submittedName>
</protein>
<dbReference type="UniPathway" id="UPA00219"/>
<dbReference type="Proteomes" id="UP000028602">
    <property type="component" value="Unassembled WGS sequence"/>
</dbReference>
<comment type="pathway">
    <text evidence="1">Cell wall biogenesis; peptidoglycan biosynthesis.</text>
</comment>
<keyword evidence="4" id="KW-0133">Cell shape</keyword>
<dbReference type="GO" id="GO:0009252">
    <property type="term" value="P:peptidoglycan biosynthetic process"/>
    <property type="evidence" value="ECO:0007669"/>
    <property type="project" value="UniProtKB-UniPathway"/>
</dbReference>
<evidence type="ECO:0000256" key="4">
    <source>
        <dbReference type="ARBA" id="ARBA00022960"/>
    </source>
</evidence>
<dbReference type="InterPro" id="IPR021225">
    <property type="entry name" value="Tlde1_dom"/>
</dbReference>
<organism evidence="8 9">
    <name type="scientific">Tatumella ptyseos ATCC 33301</name>
    <dbReference type="NCBI Taxonomy" id="1005995"/>
    <lineage>
        <taxon>Bacteria</taxon>
        <taxon>Pseudomonadati</taxon>
        <taxon>Pseudomonadota</taxon>
        <taxon>Gammaproteobacteria</taxon>
        <taxon>Enterobacterales</taxon>
        <taxon>Erwiniaceae</taxon>
        <taxon>Tatumella</taxon>
    </lineage>
</organism>
<dbReference type="eggNOG" id="COG1376">
    <property type="taxonomic scope" value="Bacteria"/>
</dbReference>
<evidence type="ECO:0000256" key="2">
    <source>
        <dbReference type="ARBA" id="ARBA00005992"/>
    </source>
</evidence>
<evidence type="ECO:0000256" key="5">
    <source>
        <dbReference type="ARBA" id="ARBA00022984"/>
    </source>
</evidence>
<dbReference type="RefSeq" id="WP_025902684.1">
    <property type="nucleotide sequence ID" value="NZ_ATMJ01000013.1"/>
</dbReference>
<keyword evidence="5" id="KW-0573">Peptidoglycan synthesis</keyword>
<evidence type="ECO:0000256" key="6">
    <source>
        <dbReference type="ARBA" id="ARBA00023316"/>
    </source>
</evidence>
<comment type="caution">
    <text evidence="8">The sequence shown here is derived from an EMBL/GenBank/DDBJ whole genome shotgun (WGS) entry which is preliminary data.</text>
</comment>
<feature type="domain" description="Tlde1" evidence="7">
    <location>
        <begin position="24"/>
        <end position="106"/>
    </location>
</feature>